<dbReference type="Pfam" id="PF07848">
    <property type="entry name" value="PaaX"/>
    <property type="match status" value="1"/>
</dbReference>
<dbReference type="InterPro" id="IPR048846">
    <property type="entry name" value="PaaX-like_central"/>
</dbReference>
<dbReference type="Pfam" id="PF08223">
    <property type="entry name" value="PaaX_C"/>
    <property type="match status" value="1"/>
</dbReference>
<evidence type="ECO:0000259" key="3">
    <source>
        <dbReference type="Pfam" id="PF08223"/>
    </source>
</evidence>
<dbReference type="PANTHER" id="PTHR30319:SF1">
    <property type="entry name" value="TRANSCRIPTIONAL REPRESSOR PAAX"/>
    <property type="match status" value="1"/>
</dbReference>
<dbReference type="InterPro" id="IPR012906">
    <property type="entry name" value="PaaX-like_N"/>
</dbReference>
<evidence type="ECO:0000259" key="2">
    <source>
        <dbReference type="Pfam" id="PF07848"/>
    </source>
</evidence>
<dbReference type="Gene3D" id="3.30.70.2650">
    <property type="match status" value="1"/>
</dbReference>
<name>A0ABW1A531_9ACTN</name>
<comment type="caution">
    <text evidence="5">The sequence shown here is derived from an EMBL/GenBank/DDBJ whole genome shotgun (WGS) entry which is preliminary data.</text>
</comment>
<protein>
    <submittedName>
        <fullName evidence="5">PaaX family transcriptional regulator C-terminal domain-containing protein</fullName>
    </submittedName>
</protein>
<sequence length="307" mass="34684">MTVTDKSGGFGNGRAAVPAAPDAPETPWLRPQSLLLTFCGGYLLGRDEAVFSGGLIAVLDRVGVKEHAARSTLARMTRRDLLTRHRHGKRVFYGLTEHAREVLGEGEDRIWRQPAVNRDWDGRWTLLGFSLPERQRGDRHLLRSRLSWAGFGMLQNGLWLTPAAVDVDRLLEGLDVVDHVKAFRATMVAPTDVDQMIADAWDLDALAARYRAFLDRWDRPEPVPAARDDLARQLLLLTEWLMLVREDPRLPVEHLPADWPAVRAEHVALRLRRAYEGPSRRIAGEILEWAPSPEPTPLSVRRSADQR</sequence>
<evidence type="ECO:0000313" key="6">
    <source>
        <dbReference type="Proteomes" id="UP001596074"/>
    </source>
</evidence>
<gene>
    <name evidence="5" type="ORF">ACFPZN_29330</name>
</gene>
<feature type="region of interest" description="Disordered" evidence="1">
    <location>
        <begin position="1"/>
        <end position="24"/>
    </location>
</feature>
<feature type="domain" description="Transcriptional repressor PaaX-like central Cas2-like" evidence="4">
    <location>
        <begin position="118"/>
        <end position="196"/>
    </location>
</feature>
<feature type="domain" description="Transcriptional repressor PaaX-like C-terminal" evidence="3">
    <location>
        <begin position="201"/>
        <end position="282"/>
    </location>
</feature>
<accession>A0ABW1A531</accession>
<evidence type="ECO:0000256" key="1">
    <source>
        <dbReference type="SAM" id="MobiDB-lite"/>
    </source>
</evidence>
<dbReference type="PIRSF" id="PIRSF020623">
    <property type="entry name" value="PaaX"/>
    <property type="match status" value="1"/>
</dbReference>
<dbReference type="EMBL" id="JBHSON010000045">
    <property type="protein sequence ID" value="MFC5749747.1"/>
    <property type="molecule type" value="Genomic_DNA"/>
</dbReference>
<evidence type="ECO:0000313" key="5">
    <source>
        <dbReference type="EMBL" id="MFC5749747.1"/>
    </source>
</evidence>
<reference evidence="6" key="1">
    <citation type="journal article" date="2019" name="Int. J. Syst. Evol. Microbiol.">
        <title>The Global Catalogue of Microorganisms (GCM) 10K type strain sequencing project: providing services to taxonomists for standard genome sequencing and annotation.</title>
        <authorList>
            <consortium name="The Broad Institute Genomics Platform"/>
            <consortium name="The Broad Institute Genome Sequencing Center for Infectious Disease"/>
            <person name="Wu L."/>
            <person name="Ma J."/>
        </authorList>
    </citation>
    <scope>NUCLEOTIDE SEQUENCE [LARGE SCALE GENOMIC DNA]</scope>
    <source>
        <strain evidence="6">KCTC 42087</strain>
    </source>
</reference>
<organism evidence="5 6">
    <name type="scientific">Actinomadura rugatobispora</name>
    <dbReference type="NCBI Taxonomy" id="1994"/>
    <lineage>
        <taxon>Bacteria</taxon>
        <taxon>Bacillati</taxon>
        <taxon>Actinomycetota</taxon>
        <taxon>Actinomycetes</taxon>
        <taxon>Streptosporangiales</taxon>
        <taxon>Thermomonosporaceae</taxon>
        <taxon>Actinomadura</taxon>
    </lineage>
</organism>
<dbReference type="Proteomes" id="UP001596074">
    <property type="component" value="Unassembled WGS sequence"/>
</dbReference>
<dbReference type="InterPro" id="IPR011965">
    <property type="entry name" value="PaaX_trns_reg"/>
</dbReference>
<dbReference type="RefSeq" id="WP_378285474.1">
    <property type="nucleotide sequence ID" value="NZ_JBHSON010000045.1"/>
</dbReference>
<proteinExistence type="predicted"/>
<dbReference type="Gene3D" id="1.10.10.10">
    <property type="entry name" value="Winged helix-like DNA-binding domain superfamily/Winged helix DNA-binding domain"/>
    <property type="match status" value="1"/>
</dbReference>
<evidence type="ECO:0000259" key="4">
    <source>
        <dbReference type="Pfam" id="PF20803"/>
    </source>
</evidence>
<dbReference type="Pfam" id="PF20803">
    <property type="entry name" value="PaaX_M"/>
    <property type="match status" value="1"/>
</dbReference>
<feature type="domain" description="Transcriptional repressor PaaX-like N-terminal" evidence="2">
    <location>
        <begin position="30"/>
        <end position="98"/>
    </location>
</feature>
<dbReference type="InterPro" id="IPR036388">
    <property type="entry name" value="WH-like_DNA-bd_sf"/>
</dbReference>
<keyword evidence="6" id="KW-1185">Reference proteome</keyword>
<dbReference type="InterPro" id="IPR013225">
    <property type="entry name" value="PaaX_C"/>
</dbReference>
<dbReference type="PANTHER" id="PTHR30319">
    <property type="entry name" value="PHENYLACETIC ACID REGULATOR-RELATED TRANSCRIPTIONAL REPRESSOR"/>
    <property type="match status" value="1"/>
</dbReference>